<reference evidence="3" key="1">
    <citation type="journal article" date="2023" name="Mol. Phylogenet. Evol.">
        <title>Genome-scale phylogeny and comparative genomics of the fungal order Sordariales.</title>
        <authorList>
            <person name="Hensen N."/>
            <person name="Bonometti L."/>
            <person name="Westerberg I."/>
            <person name="Brannstrom I.O."/>
            <person name="Guillou S."/>
            <person name="Cros-Aarteil S."/>
            <person name="Calhoun S."/>
            <person name="Haridas S."/>
            <person name="Kuo A."/>
            <person name="Mondo S."/>
            <person name="Pangilinan J."/>
            <person name="Riley R."/>
            <person name="LaButti K."/>
            <person name="Andreopoulos B."/>
            <person name="Lipzen A."/>
            <person name="Chen C."/>
            <person name="Yan M."/>
            <person name="Daum C."/>
            <person name="Ng V."/>
            <person name="Clum A."/>
            <person name="Steindorff A."/>
            <person name="Ohm R.A."/>
            <person name="Martin F."/>
            <person name="Silar P."/>
            <person name="Natvig D.O."/>
            <person name="Lalanne C."/>
            <person name="Gautier V."/>
            <person name="Ament-Velasquez S.L."/>
            <person name="Kruys A."/>
            <person name="Hutchinson M.I."/>
            <person name="Powell A.J."/>
            <person name="Barry K."/>
            <person name="Miller A.N."/>
            <person name="Grigoriev I.V."/>
            <person name="Debuchy R."/>
            <person name="Gladieux P."/>
            <person name="Hiltunen Thoren M."/>
            <person name="Johannesson H."/>
        </authorList>
    </citation>
    <scope>NUCLEOTIDE SEQUENCE</scope>
    <source>
        <strain evidence="3">FGSC 1904</strain>
    </source>
</reference>
<feature type="region of interest" description="Disordered" evidence="1">
    <location>
        <begin position="321"/>
        <end position="378"/>
    </location>
</feature>
<protein>
    <recommendedName>
        <fullName evidence="2">C2H2-type domain-containing protein</fullName>
    </recommendedName>
</protein>
<reference evidence="3" key="2">
    <citation type="submission" date="2023-07" db="EMBL/GenBank/DDBJ databases">
        <authorList>
            <consortium name="Lawrence Berkeley National Laboratory"/>
            <person name="Haridas S."/>
            <person name="Hensen N."/>
            <person name="Bonometti L."/>
            <person name="Westerberg I."/>
            <person name="Brannstrom I.O."/>
            <person name="Guillou S."/>
            <person name="Cros-Aarteil S."/>
            <person name="Calhoun S."/>
            <person name="Kuo A."/>
            <person name="Mondo S."/>
            <person name="Pangilinan J."/>
            <person name="Riley R."/>
            <person name="LaButti K."/>
            <person name="Andreopoulos B."/>
            <person name="Lipzen A."/>
            <person name="Chen C."/>
            <person name="Yanf M."/>
            <person name="Daum C."/>
            <person name="Ng V."/>
            <person name="Clum A."/>
            <person name="Steindorff A."/>
            <person name="Ohm R."/>
            <person name="Martin F."/>
            <person name="Silar P."/>
            <person name="Natvig D."/>
            <person name="Lalanne C."/>
            <person name="Gautier V."/>
            <person name="Ament-velasquez S.L."/>
            <person name="Kruys A."/>
            <person name="Hutchinson M.I."/>
            <person name="Powell A.J."/>
            <person name="Barry K."/>
            <person name="Miller A.N."/>
            <person name="Grigoriev I.V."/>
            <person name="Debuchy R."/>
            <person name="Gladieux P."/>
            <person name="Thoren M.H."/>
            <person name="Johannesson H."/>
        </authorList>
    </citation>
    <scope>NUCLEOTIDE SEQUENCE</scope>
    <source>
        <strain evidence="3">FGSC 1904</strain>
    </source>
</reference>
<evidence type="ECO:0000313" key="3">
    <source>
        <dbReference type="EMBL" id="KAK3402471.1"/>
    </source>
</evidence>
<name>A0AAE0UFL6_SORBR</name>
<evidence type="ECO:0000259" key="2">
    <source>
        <dbReference type="PROSITE" id="PS00028"/>
    </source>
</evidence>
<proteinExistence type="predicted"/>
<accession>A0AAE0UFL6</accession>
<feature type="compositionally biased region" description="Pro residues" evidence="1">
    <location>
        <begin position="184"/>
        <end position="195"/>
    </location>
</feature>
<feature type="compositionally biased region" description="Low complexity" evidence="1">
    <location>
        <begin position="11"/>
        <end position="21"/>
    </location>
</feature>
<dbReference type="InterPro" id="IPR013087">
    <property type="entry name" value="Znf_C2H2_type"/>
</dbReference>
<evidence type="ECO:0000256" key="1">
    <source>
        <dbReference type="SAM" id="MobiDB-lite"/>
    </source>
</evidence>
<evidence type="ECO:0000313" key="4">
    <source>
        <dbReference type="Proteomes" id="UP001281003"/>
    </source>
</evidence>
<gene>
    <name evidence="3" type="ORF">B0T20DRAFT_474278</name>
</gene>
<organism evidence="3 4">
    <name type="scientific">Sordaria brevicollis</name>
    <dbReference type="NCBI Taxonomy" id="83679"/>
    <lineage>
        <taxon>Eukaryota</taxon>
        <taxon>Fungi</taxon>
        <taxon>Dikarya</taxon>
        <taxon>Ascomycota</taxon>
        <taxon>Pezizomycotina</taxon>
        <taxon>Sordariomycetes</taxon>
        <taxon>Sordariomycetidae</taxon>
        <taxon>Sordariales</taxon>
        <taxon>Sordariaceae</taxon>
        <taxon>Sordaria</taxon>
    </lineage>
</organism>
<feature type="compositionally biased region" description="Low complexity" evidence="1">
    <location>
        <begin position="196"/>
        <end position="210"/>
    </location>
</feature>
<dbReference type="AlphaFoldDB" id="A0AAE0UFL6"/>
<feature type="region of interest" description="Disordered" evidence="1">
    <location>
        <begin position="1"/>
        <end position="40"/>
    </location>
</feature>
<feature type="region of interest" description="Disordered" evidence="1">
    <location>
        <begin position="155"/>
        <end position="227"/>
    </location>
</feature>
<keyword evidence="4" id="KW-1185">Reference proteome</keyword>
<dbReference type="PROSITE" id="PS00028">
    <property type="entry name" value="ZINC_FINGER_C2H2_1"/>
    <property type="match status" value="1"/>
</dbReference>
<comment type="caution">
    <text evidence="3">The sequence shown here is derived from an EMBL/GenBank/DDBJ whole genome shotgun (WGS) entry which is preliminary data.</text>
</comment>
<sequence length="490" mass="53115">MPPRRRERGASSESDSNSNSDSSDDGSPQDDGLIQKQRTGGYRALVNDERNYTEWVGRNAHDEQVHIPGNGAMFPEGYQPCWTQVKPWRCPVHKCHQAFDLANRLGNHFKMAHRKMLFHDCRNGKFLPVGRKRIRTAREYRHGRSPKAAIVVSRASHPGGQPRPRQEQAQQGAGQLHDAAQAPPAAPPAPAPPAPAGAAPAPASSPAPQLVRPPAPPVHGGNGAPSSSAPAALIALPIRPLAQLPLPLRELPPAAANNQRNNGNRLPSFVKPKNPSIWDYITSYTSYELPLPLDTCIVELLSKSRACALPQCWRHLLRTSTPLSPSPTPTPSPPPPPPSFYPPSRLSQAGLAIAGPSTSANSHENDEENQNPNSSGPLTLKALSSIVLYLSRRDSITPCNSPHCPVGKLSRDRFNEITKAFNDGSTIIHKDMAFPKCKGLRAEEFSGNSEIAKAVRERFGEFGGCVNAYWAHGEEVPIGDVVMDVDLYDA</sequence>
<dbReference type="EMBL" id="JAUTDP010000001">
    <property type="protein sequence ID" value="KAK3402471.1"/>
    <property type="molecule type" value="Genomic_DNA"/>
</dbReference>
<dbReference type="Proteomes" id="UP001281003">
    <property type="component" value="Unassembled WGS sequence"/>
</dbReference>
<feature type="domain" description="C2H2-type" evidence="2">
    <location>
        <begin position="90"/>
        <end position="113"/>
    </location>
</feature>
<feature type="compositionally biased region" description="Pro residues" evidence="1">
    <location>
        <begin position="324"/>
        <end position="341"/>
    </location>
</feature>